<accession>A0AAN8E7I9</accession>
<evidence type="ECO:0000259" key="2">
    <source>
        <dbReference type="Pfam" id="PF00931"/>
    </source>
</evidence>
<dbReference type="PANTHER" id="PTHR35205">
    <property type="entry name" value="NB-ARC AND TPR DOMAIN PROTEIN"/>
    <property type="match status" value="1"/>
</dbReference>
<evidence type="ECO:0000313" key="5">
    <source>
        <dbReference type="Proteomes" id="UP001316803"/>
    </source>
</evidence>
<dbReference type="PANTHER" id="PTHR35205:SF1">
    <property type="entry name" value="ZU5 DOMAIN-CONTAINING PROTEIN"/>
    <property type="match status" value="1"/>
</dbReference>
<reference evidence="4 5" key="1">
    <citation type="submission" date="2022-12" db="EMBL/GenBank/DDBJ databases">
        <title>Genomic features and morphological characterization of a novel Knufia sp. strain isolated from spacecraft assembly facility.</title>
        <authorList>
            <person name="Teixeira M."/>
            <person name="Chander A.M."/>
            <person name="Stajich J.E."/>
            <person name="Venkateswaran K."/>
        </authorList>
    </citation>
    <scope>NUCLEOTIDE SEQUENCE [LARGE SCALE GENOMIC DNA]</scope>
    <source>
        <strain evidence="4 5">FJI-L2-BK-P2</strain>
    </source>
</reference>
<feature type="domain" description="NB-ARC" evidence="2">
    <location>
        <begin position="73"/>
        <end position="198"/>
    </location>
</feature>
<protein>
    <recommendedName>
        <fullName evidence="6">NB-ARC domain-containing protein</fullName>
    </recommendedName>
</protein>
<feature type="chain" id="PRO_5042990401" description="NB-ARC domain-containing protein" evidence="1">
    <location>
        <begin position="22"/>
        <end position="476"/>
    </location>
</feature>
<dbReference type="Gene3D" id="3.40.50.300">
    <property type="entry name" value="P-loop containing nucleotide triphosphate hydrolases"/>
    <property type="match status" value="1"/>
</dbReference>
<dbReference type="InterPro" id="IPR002182">
    <property type="entry name" value="NB-ARC"/>
</dbReference>
<dbReference type="PRINTS" id="PR00364">
    <property type="entry name" value="DISEASERSIST"/>
</dbReference>
<proteinExistence type="predicted"/>
<evidence type="ECO:0008006" key="6">
    <source>
        <dbReference type="Google" id="ProtNLM"/>
    </source>
</evidence>
<dbReference type="InterPro" id="IPR027417">
    <property type="entry name" value="P-loop_NTPase"/>
</dbReference>
<feature type="domain" description="DUF7779" evidence="3">
    <location>
        <begin position="298"/>
        <end position="386"/>
    </location>
</feature>
<name>A0AAN8E7I9_9EURO</name>
<dbReference type="AlphaFoldDB" id="A0AAN8E7I9"/>
<feature type="signal peptide" evidence="1">
    <location>
        <begin position="1"/>
        <end position="21"/>
    </location>
</feature>
<keyword evidence="1" id="KW-0732">Signal</keyword>
<dbReference type="SUPFAM" id="SSF52540">
    <property type="entry name" value="P-loop containing nucleoside triphosphate hydrolases"/>
    <property type="match status" value="1"/>
</dbReference>
<dbReference type="Pfam" id="PF00931">
    <property type="entry name" value="NB-ARC"/>
    <property type="match status" value="1"/>
</dbReference>
<gene>
    <name evidence="4" type="ORF">OHC33_011039</name>
</gene>
<comment type="caution">
    <text evidence="4">The sequence shown here is derived from an EMBL/GenBank/DDBJ whole genome shotgun (WGS) entry which is preliminary data.</text>
</comment>
<dbReference type="Pfam" id="PF25000">
    <property type="entry name" value="DUF7779"/>
    <property type="match status" value="1"/>
</dbReference>
<sequence length="476" mass="54140">MASDLETVVDLLYLLVYLIQAVDNTVPSRPKPTKVTPLGLCFNSAPLIETAEFVGRNTEIENIHAVLRPDEARKEQKRVVLGGIGGIGKTQLAIAYARQYQQSYTSVLWLNAASESTLYASLLPVAQAISAEQTDLSTNEQVLAGVLKWLNRPDNARWLLVFDNYDEPDLFAINDFCPSVGHGSIIVTTRLPDLAKGKIVRVQPLQSIEDSLSILEIRSGRSGIQEDSSAKRLARRLSGFPLALVTAGAFLRKSTMTFEQYLDVYERKWNINPRRPLRLQDYQDRTLYTTWNLSYNRLRNEDPDAAQMLRLMAYFDNQNVWYDLLTAGLMDDLPEWLQTTLEDKTDFEGAMAVLVDYCLLEVQHTSQSYSMHSCVHDWTLSELNTTMSPELYWYAFNCVAKIIKNVDRDLFGYVKYNYVSRHARRLTHPRFETCDELEAGIVGREDKAMDIAQMLKEQVQLSAAEQIPHLDAHRGL</sequence>
<keyword evidence="5" id="KW-1185">Reference proteome</keyword>
<evidence type="ECO:0000256" key="1">
    <source>
        <dbReference type="SAM" id="SignalP"/>
    </source>
</evidence>
<dbReference type="GO" id="GO:0043531">
    <property type="term" value="F:ADP binding"/>
    <property type="evidence" value="ECO:0007669"/>
    <property type="project" value="InterPro"/>
</dbReference>
<dbReference type="InterPro" id="IPR056681">
    <property type="entry name" value="DUF7779"/>
</dbReference>
<dbReference type="EMBL" id="JAKLMC020000058">
    <property type="protein sequence ID" value="KAK5947934.1"/>
    <property type="molecule type" value="Genomic_DNA"/>
</dbReference>
<organism evidence="4 5">
    <name type="scientific">Knufia fluminis</name>
    <dbReference type="NCBI Taxonomy" id="191047"/>
    <lineage>
        <taxon>Eukaryota</taxon>
        <taxon>Fungi</taxon>
        <taxon>Dikarya</taxon>
        <taxon>Ascomycota</taxon>
        <taxon>Pezizomycotina</taxon>
        <taxon>Eurotiomycetes</taxon>
        <taxon>Chaetothyriomycetidae</taxon>
        <taxon>Chaetothyriales</taxon>
        <taxon>Trichomeriaceae</taxon>
        <taxon>Knufia</taxon>
    </lineage>
</organism>
<evidence type="ECO:0000313" key="4">
    <source>
        <dbReference type="EMBL" id="KAK5947934.1"/>
    </source>
</evidence>
<evidence type="ECO:0000259" key="3">
    <source>
        <dbReference type="Pfam" id="PF25000"/>
    </source>
</evidence>
<dbReference type="Proteomes" id="UP001316803">
    <property type="component" value="Unassembled WGS sequence"/>
</dbReference>